<sequence>MKIKKSKILIVLSIAIIFFTNPNSSYYYAYSDNSKTTTNIQEKESVNKSYNSRKVAYITIDDGPSKYTEDILRILDKYKVKGTFFLINRNMNIYPEKVKKIVESGNTAGLHSVSHDINKLYKTSISAKEEFDLNNQTFYEITGRYSNLVRLPYGSKPYASKESYNNLVRAGYKIWDWNIDTQDWKSSSSDIVENTKIYSKNKNEIILLIHEKKQTVEALDSLISYLIEEGYDILPINENQDPKNFWLKNLYK</sequence>
<gene>
    <name evidence="3" type="ORF">CRIB_990</name>
</gene>
<dbReference type="Gene3D" id="3.20.20.370">
    <property type="entry name" value="Glycoside hydrolase/deacetylase"/>
    <property type="match status" value="1"/>
</dbReference>
<dbReference type="InterPro" id="IPR050248">
    <property type="entry name" value="Polysacc_deacetylase_ArnD"/>
</dbReference>
<proteinExistence type="predicted"/>
<dbReference type="CDD" id="cd10944">
    <property type="entry name" value="CE4_SmPgdA_like"/>
    <property type="match status" value="1"/>
</dbReference>
<dbReference type="EMBL" id="LN555523">
    <property type="protein sequence ID" value="CED93741.1"/>
    <property type="molecule type" value="Genomic_DNA"/>
</dbReference>
<accession>A0A1V1I0I3</accession>
<dbReference type="GeneID" id="82205167"/>
<feature type="domain" description="NodB homology" evidence="2">
    <location>
        <begin position="54"/>
        <end position="234"/>
    </location>
</feature>
<dbReference type="AlphaFoldDB" id="A0A1V1I0I3"/>
<protein>
    <submittedName>
        <fullName evidence="3">Polysaccharide deacetylase</fullName>
    </submittedName>
</protein>
<organism evidence="3 4">
    <name type="scientific">Romboutsia ilealis</name>
    <dbReference type="NCBI Taxonomy" id="1115758"/>
    <lineage>
        <taxon>Bacteria</taxon>
        <taxon>Bacillati</taxon>
        <taxon>Bacillota</taxon>
        <taxon>Clostridia</taxon>
        <taxon>Peptostreptococcales</taxon>
        <taxon>Peptostreptococcaceae</taxon>
        <taxon>Romboutsia</taxon>
    </lineage>
</organism>
<dbReference type="Proteomes" id="UP000245622">
    <property type="component" value="Chromosome 1"/>
</dbReference>
<dbReference type="GO" id="GO:0005975">
    <property type="term" value="P:carbohydrate metabolic process"/>
    <property type="evidence" value="ECO:0007669"/>
    <property type="project" value="InterPro"/>
</dbReference>
<evidence type="ECO:0000313" key="3">
    <source>
        <dbReference type="EMBL" id="CED93741.1"/>
    </source>
</evidence>
<dbReference type="PANTHER" id="PTHR10587:SF125">
    <property type="entry name" value="POLYSACCHARIDE DEACETYLASE YHEN-RELATED"/>
    <property type="match status" value="1"/>
</dbReference>
<keyword evidence="1" id="KW-0732">Signal</keyword>
<feature type="chain" id="PRO_5039377955" evidence="1">
    <location>
        <begin position="30"/>
        <end position="252"/>
    </location>
</feature>
<dbReference type="Pfam" id="PF01522">
    <property type="entry name" value="Polysacc_deac_1"/>
    <property type="match status" value="1"/>
</dbReference>
<feature type="signal peptide" evidence="1">
    <location>
        <begin position="1"/>
        <end position="29"/>
    </location>
</feature>
<keyword evidence="4" id="KW-1185">Reference proteome</keyword>
<dbReference type="GO" id="GO:0016810">
    <property type="term" value="F:hydrolase activity, acting on carbon-nitrogen (but not peptide) bonds"/>
    <property type="evidence" value="ECO:0007669"/>
    <property type="project" value="InterPro"/>
</dbReference>
<evidence type="ECO:0000256" key="1">
    <source>
        <dbReference type="SAM" id="SignalP"/>
    </source>
</evidence>
<dbReference type="PANTHER" id="PTHR10587">
    <property type="entry name" value="GLYCOSYL TRANSFERASE-RELATED"/>
    <property type="match status" value="1"/>
</dbReference>
<dbReference type="SUPFAM" id="SSF88713">
    <property type="entry name" value="Glycoside hydrolase/deacetylase"/>
    <property type="match status" value="1"/>
</dbReference>
<name>A0A1V1I0I3_9FIRM</name>
<dbReference type="PROSITE" id="PS51677">
    <property type="entry name" value="NODB"/>
    <property type="match status" value="1"/>
</dbReference>
<dbReference type="InterPro" id="IPR011330">
    <property type="entry name" value="Glyco_hydro/deAcase_b/a-brl"/>
</dbReference>
<reference evidence="3 4" key="1">
    <citation type="submission" date="2014-04" db="EMBL/GenBank/DDBJ databases">
        <authorList>
            <person name="Hornung B.V."/>
        </authorList>
    </citation>
    <scope>NUCLEOTIDE SEQUENCE [LARGE SCALE GENOMIC DNA]</scope>
    <source>
        <strain evidence="3 4">CRIB</strain>
    </source>
</reference>
<dbReference type="InterPro" id="IPR002509">
    <property type="entry name" value="NODB_dom"/>
</dbReference>
<evidence type="ECO:0000259" key="2">
    <source>
        <dbReference type="PROSITE" id="PS51677"/>
    </source>
</evidence>
<dbReference type="KEGG" id="ril:CRIB_990"/>
<dbReference type="RefSeq" id="WP_180703429.1">
    <property type="nucleotide sequence ID" value="NZ_LN555523.1"/>
</dbReference>
<evidence type="ECO:0000313" key="4">
    <source>
        <dbReference type="Proteomes" id="UP000245622"/>
    </source>
</evidence>